<dbReference type="OrthoDB" id="6356688at2759"/>
<dbReference type="Proteomes" id="UP000440578">
    <property type="component" value="Unassembled WGS sequence"/>
</dbReference>
<dbReference type="GO" id="GO:0005829">
    <property type="term" value="C:cytosol"/>
    <property type="evidence" value="ECO:0007669"/>
    <property type="project" value="TreeGrafter"/>
</dbReference>
<protein>
    <submittedName>
        <fullName evidence="1">Rho GTPase-activating protein 190</fullName>
    </submittedName>
</protein>
<dbReference type="GO" id="GO:0005096">
    <property type="term" value="F:GTPase activator activity"/>
    <property type="evidence" value="ECO:0007669"/>
    <property type="project" value="TreeGrafter"/>
</dbReference>
<organism evidence="1 2">
    <name type="scientific">Amphibalanus amphitrite</name>
    <name type="common">Striped barnacle</name>
    <name type="synonym">Balanus amphitrite</name>
    <dbReference type="NCBI Taxonomy" id="1232801"/>
    <lineage>
        <taxon>Eukaryota</taxon>
        <taxon>Metazoa</taxon>
        <taxon>Ecdysozoa</taxon>
        <taxon>Arthropoda</taxon>
        <taxon>Crustacea</taxon>
        <taxon>Multicrustacea</taxon>
        <taxon>Cirripedia</taxon>
        <taxon>Thoracica</taxon>
        <taxon>Thoracicalcarea</taxon>
        <taxon>Balanomorpha</taxon>
        <taxon>Balanoidea</taxon>
        <taxon>Balanidae</taxon>
        <taxon>Amphibalaninae</taxon>
        <taxon>Amphibalanus</taxon>
    </lineage>
</organism>
<name>A0A6A4WNQ5_AMPAM</name>
<dbReference type="GO" id="GO:0007266">
    <property type="term" value="P:Rho protein signal transduction"/>
    <property type="evidence" value="ECO:0007669"/>
    <property type="project" value="TreeGrafter"/>
</dbReference>
<evidence type="ECO:0000313" key="1">
    <source>
        <dbReference type="EMBL" id="KAF0303748.1"/>
    </source>
</evidence>
<dbReference type="AlphaFoldDB" id="A0A6A4WNQ5"/>
<reference evidence="1 2" key="1">
    <citation type="submission" date="2019-07" db="EMBL/GenBank/DDBJ databases">
        <title>Draft genome assembly of a fouling barnacle, Amphibalanus amphitrite (Darwin, 1854): The first reference genome for Thecostraca.</title>
        <authorList>
            <person name="Kim W."/>
        </authorList>
    </citation>
    <scope>NUCLEOTIDE SEQUENCE [LARGE SCALE GENOMIC DNA]</scope>
    <source>
        <strain evidence="1">SNU_AA5</strain>
        <tissue evidence="1">Soma without cirri and trophi</tissue>
    </source>
</reference>
<accession>A0A6A4WNQ5</accession>
<dbReference type="Gene3D" id="3.40.50.300">
    <property type="entry name" value="P-loop containing nucleotide triphosphate hydrolases"/>
    <property type="match status" value="1"/>
</dbReference>
<dbReference type="InterPro" id="IPR051978">
    <property type="entry name" value="Rho-GAP_domain"/>
</dbReference>
<dbReference type="EMBL" id="VIIS01000917">
    <property type="protein sequence ID" value="KAF0303748.1"/>
    <property type="molecule type" value="Genomic_DNA"/>
</dbReference>
<dbReference type="PANTHER" id="PTHR46005">
    <property type="entry name" value="RHO GTPASE-ACTIVATING PROTEIN 190"/>
    <property type="match status" value="1"/>
</dbReference>
<dbReference type="GO" id="GO:0008361">
    <property type="term" value="P:regulation of cell size"/>
    <property type="evidence" value="ECO:0007669"/>
    <property type="project" value="TreeGrafter"/>
</dbReference>
<gene>
    <name evidence="1" type="ORF">FJT64_024309</name>
</gene>
<comment type="caution">
    <text evidence="1">The sequence shown here is derived from an EMBL/GenBank/DDBJ whole genome shotgun (WGS) entry which is preliminary data.</text>
</comment>
<keyword evidence="2" id="KW-1185">Reference proteome</keyword>
<dbReference type="InterPro" id="IPR027417">
    <property type="entry name" value="P-loop_NTPase"/>
</dbReference>
<proteinExistence type="predicted"/>
<dbReference type="GO" id="GO:0050770">
    <property type="term" value="P:regulation of axonogenesis"/>
    <property type="evidence" value="ECO:0007669"/>
    <property type="project" value="TreeGrafter"/>
</dbReference>
<evidence type="ECO:0000313" key="2">
    <source>
        <dbReference type="Proteomes" id="UP000440578"/>
    </source>
</evidence>
<sequence length="214" mass="24225">MAAATLQRVMHRKTEAGRTFNVAVVGLSGTERDKGAVGVGKSCLCNRFVRAAADHYYTEHISVLSQTDFSGRVVNNEHFMYWGEATKVSEEGIPFQFSVVEQTEFIDDASFQPFKGPNHRVIVRFVRSGQGSVRDAVMARRLELRGKDLYINESLTRLRGLIFRSLLAAKREKKIYTVYSRGGQVYFKEQQFGVGTRVDSLQRLTDLGYTVIER</sequence>
<dbReference type="PANTHER" id="PTHR46005:SF4">
    <property type="entry name" value="RHO GTPASE-ACTIVATING PROTEIN 190"/>
    <property type="match status" value="1"/>
</dbReference>